<dbReference type="Proteomes" id="UP001491310">
    <property type="component" value="Unassembled WGS sequence"/>
</dbReference>
<protein>
    <submittedName>
        <fullName evidence="2">Uncharacterized protein</fullName>
    </submittedName>
</protein>
<gene>
    <name evidence="2" type="ORF">WJX75_004872</name>
</gene>
<evidence type="ECO:0000256" key="1">
    <source>
        <dbReference type="SAM" id="MobiDB-lite"/>
    </source>
</evidence>
<accession>A0ABR2YJC3</accession>
<evidence type="ECO:0000313" key="3">
    <source>
        <dbReference type="Proteomes" id="UP001491310"/>
    </source>
</evidence>
<sequence>MRASTILSAKNLYEVASKWQKHGIGQKLQRTTWKEDSFWTITGMKPSLDGKHGKAFGVLTWRGRKESEEPRRVNGTLKKIWRCMDDAPVDWITLKKPALSSGQKQNTASPDTPGEQ</sequence>
<keyword evidence="3" id="KW-1185">Reference proteome</keyword>
<feature type="compositionally biased region" description="Polar residues" evidence="1">
    <location>
        <begin position="100"/>
        <end position="116"/>
    </location>
</feature>
<dbReference type="Pfam" id="PF16053">
    <property type="entry name" value="MRP-S34"/>
    <property type="match status" value="1"/>
</dbReference>
<dbReference type="PANTHER" id="PTHR35316:SF1">
    <property type="entry name" value="28S RIBOSOMAL S34 PROTEIN"/>
    <property type="match status" value="1"/>
</dbReference>
<feature type="region of interest" description="Disordered" evidence="1">
    <location>
        <begin position="96"/>
        <end position="116"/>
    </location>
</feature>
<evidence type="ECO:0000313" key="2">
    <source>
        <dbReference type="EMBL" id="KAK9906607.1"/>
    </source>
</evidence>
<reference evidence="2 3" key="1">
    <citation type="journal article" date="2024" name="Nat. Commun.">
        <title>Phylogenomics reveals the evolutionary origins of lichenization in chlorophyte algae.</title>
        <authorList>
            <person name="Puginier C."/>
            <person name="Libourel C."/>
            <person name="Otte J."/>
            <person name="Skaloud P."/>
            <person name="Haon M."/>
            <person name="Grisel S."/>
            <person name="Petersen M."/>
            <person name="Berrin J.G."/>
            <person name="Delaux P.M."/>
            <person name="Dal Grande F."/>
            <person name="Keller J."/>
        </authorList>
    </citation>
    <scope>NUCLEOTIDE SEQUENCE [LARGE SCALE GENOMIC DNA]</scope>
    <source>
        <strain evidence="2 3">SAG 216-7</strain>
    </source>
</reference>
<organism evidence="2 3">
    <name type="scientific">Coccomyxa subellipsoidea</name>
    <dbReference type="NCBI Taxonomy" id="248742"/>
    <lineage>
        <taxon>Eukaryota</taxon>
        <taxon>Viridiplantae</taxon>
        <taxon>Chlorophyta</taxon>
        <taxon>core chlorophytes</taxon>
        <taxon>Trebouxiophyceae</taxon>
        <taxon>Trebouxiophyceae incertae sedis</taxon>
        <taxon>Coccomyxaceae</taxon>
        <taxon>Coccomyxa</taxon>
    </lineage>
</organism>
<name>A0ABR2YJC3_9CHLO</name>
<dbReference type="InterPro" id="IPR032053">
    <property type="entry name" value="Ribosomal_mS34"/>
</dbReference>
<proteinExistence type="predicted"/>
<dbReference type="PANTHER" id="PTHR35316">
    <property type="entry name" value="28S RIBOSOMAL S34 PROTEIN"/>
    <property type="match status" value="1"/>
</dbReference>
<comment type="caution">
    <text evidence="2">The sequence shown here is derived from an EMBL/GenBank/DDBJ whole genome shotgun (WGS) entry which is preliminary data.</text>
</comment>
<dbReference type="EMBL" id="JALJOT010000010">
    <property type="protein sequence ID" value="KAK9906607.1"/>
    <property type="molecule type" value="Genomic_DNA"/>
</dbReference>